<dbReference type="Pfam" id="PF24681">
    <property type="entry name" value="Kelch_KLHDC2_KLHL20_DRC7"/>
    <property type="match status" value="1"/>
</dbReference>
<dbReference type="SUPFAM" id="SSF54695">
    <property type="entry name" value="POZ domain"/>
    <property type="match status" value="1"/>
</dbReference>
<dbReference type="InterPro" id="IPR011333">
    <property type="entry name" value="SKP1/BTB/POZ_sf"/>
</dbReference>
<protein>
    <submittedName>
        <fullName evidence="5">Kelch-like protein 10</fullName>
    </submittedName>
</protein>
<dbReference type="OrthoDB" id="191037at2759"/>
<dbReference type="Pfam" id="PF00651">
    <property type="entry name" value="BTB"/>
    <property type="match status" value="1"/>
</dbReference>
<dbReference type="Gene3D" id="1.25.40.420">
    <property type="match status" value="1"/>
</dbReference>
<evidence type="ECO:0000256" key="3">
    <source>
        <dbReference type="SAM" id="MobiDB-lite"/>
    </source>
</evidence>
<evidence type="ECO:0000313" key="5">
    <source>
        <dbReference type="EMBL" id="KAJ8024644.1"/>
    </source>
</evidence>
<proteinExistence type="predicted"/>
<keyword evidence="2" id="KW-0677">Repeat</keyword>
<keyword evidence="1" id="KW-0880">Kelch repeat</keyword>
<dbReference type="InterPro" id="IPR011705">
    <property type="entry name" value="BACK"/>
</dbReference>
<evidence type="ECO:0000259" key="4">
    <source>
        <dbReference type="PROSITE" id="PS50097"/>
    </source>
</evidence>
<dbReference type="SUPFAM" id="SSF117281">
    <property type="entry name" value="Kelch motif"/>
    <property type="match status" value="1"/>
</dbReference>
<organism evidence="5 6">
    <name type="scientific">Holothuria leucospilota</name>
    <name type="common">Black long sea cucumber</name>
    <name type="synonym">Mertensiothuria leucospilota</name>
    <dbReference type="NCBI Taxonomy" id="206669"/>
    <lineage>
        <taxon>Eukaryota</taxon>
        <taxon>Metazoa</taxon>
        <taxon>Echinodermata</taxon>
        <taxon>Eleutherozoa</taxon>
        <taxon>Echinozoa</taxon>
        <taxon>Holothuroidea</taxon>
        <taxon>Aspidochirotacea</taxon>
        <taxon>Aspidochirotida</taxon>
        <taxon>Holothuriidae</taxon>
        <taxon>Holothuria</taxon>
    </lineage>
</organism>
<dbReference type="PANTHER" id="PTHR24412:SF172">
    <property type="entry name" value="KELCH-LIKE PROTEIN 10"/>
    <property type="match status" value="1"/>
</dbReference>
<evidence type="ECO:0000256" key="1">
    <source>
        <dbReference type="ARBA" id="ARBA00022441"/>
    </source>
</evidence>
<evidence type="ECO:0000313" key="6">
    <source>
        <dbReference type="Proteomes" id="UP001152320"/>
    </source>
</evidence>
<feature type="domain" description="BTB" evidence="4">
    <location>
        <begin position="17"/>
        <end position="84"/>
    </location>
</feature>
<comment type="caution">
    <text evidence="5">The sequence shown here is derived from an EMBL/GenBank/DDBJ whole genome shotgun (WGS) entry which is preliminary data.</text>
</comment>
<dbReference type="Gene3D" id="2.120.10.80">
    <property type="entry name" value="Kelch-type beta propeller"/>
    <property type="match status" value="2"/>
</dbReference>
<dbReference type="PROSITE" id="PS50097">
    <property type="entry name" value="BTB"/>
    <property type="match status" value="1"/>
</dbReference>
<dbReference type="InterPro" id="IPR015915">
    <property type="entry name" value="Kelch-typ_b-propeller"/>
</dbReference>
<dbReference type="InterPro" id="IPR006652">
    <property type="entry name" value="Kelch_1"/>
</dbReference>
<reference evidence="5" key="1">
    <citation type="submission" date="2021-10" db="EMBL/GenBank/DDBJ databases">
        <title>Tropical sea cucumber genome reveals ecological adaptation and Cuvierian tubules defense mechanism.</title>
        <authorList>
            <person name="Chen T."/>
        </authorList>
    </citation>
    <scope>NUCLEOTIDE SEQUENCE</scope>
    <source>
        <strain evidence="5">Nanhai2018</strain>
        <tissue evidence="5">Muscle</tissue>
    </source>
</reference>
<dbReference type="Gene3D" id="3.30.710.10">
    <property type="entry name" value="Potassium Channel Kv1.1, Chain A"/>
    <property type="match status" value="1"/>
</dbReference>
<feature type="compositionally biased region" description="Acidic residues" evidence="3">
    <location>
        <begin position="639"/>
        <end position="684"/>
    </location>
</feature>
<dbReference type="InterPro" id="IPR000210">
    <property type="entry name" value="BTB/POZ_dom"/>
</dbReference>
<dbReference type="SMART" id="SM00612">
    <property type="entry name" value="Kelch"/>
    <property type="match status" value="6"/>
</dbReference>
<dbReference type="PANTHER" id="PTHR24412">
    <property type="entry name" value="KELCH PROTEIN"/>
    <property type="match status" value="1"/>
</dbReference>
<evidence type="ECO:0000256" key="2">
    <source>
        <dbReference type="ARBA" id="ARBA00022737"/>
    </source>
</evidence>
<dbReference type="Pfam" id="PF07707">
    <property type="entry name" value="BACK"/>
    <property type="match status" value="1"/>
</dbReference>
<dbReference type="SMART" id="SM00875">
    <property type="entry name" value="BACK"/>
    <property type="match status" value="1"/>
</dbReference>
<dbReference type="CDD" id="cd18450">
    <property type="entry name" value="BACK_KLHL10"/>
    <property type="match status" value="1"/>
</dbReference>
<dbReference type="Pfam" id="PF01344">
    <property type="entry name" value="Kelch_1"/>
    <property type="match status" value="1"/>
</dbReference>
<dbReference type="FunFam" id="1.25.40.420:FF:000001">
    <property type="entry name" value="Kelch-like family member 12"/>
    <property type="match status" value="1"/>
</dbReference>
<dbReference type="Proteomes" id="UP001152320">
    <property type="component" value="Chromosome 18"/>
</dbReference>
<dbReference type="AlphaFoldDB" id="A0A9Q0YQA2"/>
<dbReference type="EMBL" id="JAIZAY010000018">
    <property type="protein sequence ID" value="KAJ8024644.1"/>
    <property type="molecule type" value="Genomic_DNA"/>
</dbReference>
<sequence length="728" mass="83823">MAIFTSLDDMRRNRQLCDAILEVEGKQFPVHRVILAANSHYFRALFTNGMHETSENVIKIPSVSPDLMEKILEYAYSRETTITEQNVGKLLPVADQFNFKGLVEMCCRFLVNQLSPENCIGIWRYAKSYFCFKLEREAFDFILVHFEETALQSETQEFQTLTVEEFEEILLQDKLNVKMEEYVFESVLKWISHDEENRKGLMHRLLLHLRLGMINTDYFMNNIKRHDFIRNNDNCKPIVVQTIHYTYNFNGSEIEGPSSVISRPRLPYQLMFAIGGWSGGSPTSAIECYDTRADRWVLVDTVNNRPRAYMGIAVLGKRLYAVGGFDSNQYFNSVRCFNPMTKTWKEVAPMNSRRCYVSVAVHGGCLYAMGGFDGHTRLRSVERYNPQANQWSLIRPMNHHRSDASATRLQDHVIIVGGFNGNECLNTVEMYDPRSDEWRDLPRMLSRRSGVGVVSFRDYAYAVGGFNGLTRLNTMERWKIGLQQWESCPSMYIHRSNFGVSVLDDMIFVIGGFNGITTIYNVECYDPDNNEWYDACDMNVYRSALSIGVVSGLPNVEHLTWPRDRQLPPPALTPNQETLQQVADLQHDHNSVAAAMMQQQQAREQDQRDRRQPRQNQQPAQEVQDVRVVQEAQEPAPAPEEEFEDDEEEEFEEVGDGDDIDDTEDEDEDDDEEEDDEDADELEEQVQFPERPPNLRRHPVANPIPNLVANSANQSDLDSDQEAPSLLQ</sequence>
<keyword evidence="6" id="KW-1185">Reference proteome</keyword>
<name>A0A9Q0YQA2_HOLLE</name>
<accession>A0A9Q0YQA2</accession>
<dbReference type="SMART" id="SM00225">
    <property type="entry name" value="BTB"/>
    <property type="match status" value="1"/>
</dbReference>
<gene>
    <name evidence="5" type="ORF">HOLleu_34601</name>
</gene>
<feature type="compositionally biased region" description="Low complexity" evidence="3">
    <location>
        <begin position="614"/>
        <end position="623"/>
    </location>
</feature>
<dbReference type="PRINTS" id="PR00501">
    <property type="entry name" value="KELCHREPEAT"/>
</dbReference>
<feature type="compositionally biased region" description="Basic and acidic residues" evidence="3">
    <location>
        <begin position="603"/>
        <end position="612"/>
    </location>
</feature>
<feature type="region of interest" description="Disordered" evidence="3">
    <location>
        <begin position="595"/>
        <end position="728"/>
    </location>
</feature>